<keyword evidence="1" id="KW-0862">Zinc</keyword>
<organism evidence="4 5">
    <name type="scientific">Periplaneta americana</name>
    <name type="common">American cockroach</name>
    <name type="synonym">Blatta americana</name>
    <dbReference type="NCBI Taxonomy" id="6978"/>
    <lineage>
        <taxon>Eukaryota</taxon>
        <taxon>Metazoa</taxon>
        <taxon>Ecdysozoa</taxon>
        <taxon>Arthropoda</taxon>
        <taxon>Hexapoda</taxon>
        <taxon>Insecta</taxon>
        <taxon>Pterygota</taxon>
        <taxon>Neoptera</taxon>
        <taxon>Polyneoptera</taxon>
        <taxon>Dictyoptera</taxon>
        <taxon>Blattodea</taxon>
        <taxon>Blattoidea</taxon>
        <taxon>Blattidae</taxon>
        <taxon>Blattinae</taxon>
        <taxon>Periplaneta</taxon>
    </lineage>
</organism>
<keyword evidence="1" id="KW-0479">Metal-binding</keyword>
<feature type="region of interest" description="Disordered" evidence="2">
    <location>
        <begin position="123"/>
        <end position="154"/>
    </location>
</feature>
<feature type="compositionally biased region" description="Basic and acidic residues" evidence="2">
    <location>
        <begin position="76"/>
        <end position="90"/>
    </location>
</feature>
<dbReference type="PROSITE" id="PS00028">
    <property type="entry name" value="ZINC_FINGER_C2H2_1"/>
    <property type="match status" value="1"/>
</dbReference>
<comment type="caution">
    <text evidence="4">The sequence shown here is derived from an EMBL/GenBank/DDBJ whole genome shotgun (WGS) entry which is preliminary data.</text>
</comment>
<feature type="compositionally biased region" description="Basic and acidic residues" evidence="2">
    <location>
        <begin position="135"/>
        <end position="154"/>
    </location>
</feature>
<dbReference type="Proteomes" id="UP001148838">
    <property type="component" value="Unassembled WGS sequence"/>
</dbReference>
<feature type="domain" description="C2H2-type" evidence="3">
    <location>
        <begin position="104"/>
        <end position="133"/>
    </location>
</feature>
<evidence type="ECO:0000313" key="5">
    <source>
        <dbReference type="Proteomes" id="UP001148838"/>
    </source>
</evidence>
<name>A0ABQ8STJ8_PERAM</name>
<sequence length="192" mass="21867">MSSQDINMLIEMGFPRNKVYVMHVMKSICITFHYNFRLLAHADEALLPVPTAPSETLNITSQGVTGLVTEENDGNEGAKNETDQPQRETESQSTTTDSAIAKSLKCDECGRLFRSQLEVEFHAGKSGHSSFSESTEEKKPLTEEQKKEQLKKLEEKMKQKRFEREEAEKKEALEREKLRIRSGKEMVAAKKK</sequence>
<dbReference type="InterPro" id="IPR013087">
    <property type="entry name" value="Znf_C2H2_type"/>
</dbReference>
<keyword evidence="5" id="KW-1185">Reference proteome</keyword>
<dbReference type="PANTHER" id="PTHR46340">
    <property type="entry name" value="UBX DOMAIN-CONTAINING PROTEIN 1"/>
    <property type="match status" value="1"/>
</dbReference>
<reference evidence="4 5" key="1">
    <citation type="journal article" date="2022" name="Allergy">
        <title>Genome assembly and annotation of Periplaneta americana reveal a comprehensive cockroach allergen profile.</title>
        <authorList>
            <person name="Wang L."/>
            <person name="Xiong Q."/>
            <person name="Saelim N."/>
            <person name="Wang L."/>
            <person name="Nong W."/>
            <person name="Wan A.T."/>
            <person name="Shi M."/>
            <person name="Liu X."/>
            <person name="Cao Q."/>
            <person name="Hui J.H.L."/>
            <person name="Sookrung N."/>
            <person name="Leung T.F."/>
            <person name="Tungtrongchitr A."/>
            <person name="Tsui S.K.W."/>
        </authorList>
    </citation>
    <scope>NUCLEOTIDE SEQUENCE [LARGE SCALE GENOMIC DNA]</scope>
    <source>
        <strain evidence="4">PWHHKU_190912</strain>
    </source>
</reference>
<keyword evidence="1" id="KW-0863">Zinc-finger</keyword>
<dbReference type="PROSITE" id="PS50157">
    <property type="entry name" value="ZINC_FINGER_C2H2_2"/>
    <property type="match status" value="1"/>
</dbReference>
<evidence type="ECO:0000256" key="1">
    <source>
        <dbReference type="PROSITE-ProRule" id="PRU00042"/>
    </source>
</evidence>
<accession>A0ABQ8STJ8</accession>
<protein>
    <recommendedName>
        <fullName evidence="3">C2H2-type domain-containing protein</fullName>
    </recommendedName>
</protein>
<dbReference type="EMBL" id="JAJSOF020000021">
    <property type="protein sequence ID" value="KAJ4437516.1"/>
    <property type="molecule type" value="Genomic_DNA"/>
</dbReference>
<proteinExistence type="predicted"/>
<evidence type="ECO:0000259" key="3">
    <source>
        <dbReference type="PROSITE" id="PS50157"/>
    </source>
</evidence>
<evidence type="ECO:0000313" key="4">
    <source>
        <dbReference type="EMBL" id="KAJ4437516.1"/>
    </source>
</evidence>
<dbReference type="PANTHER" id="PTHR46340:SF1">
    <property type="entry name" value="UBX DOMAIN-CONTAINING PROTEIN 1"/>
    <property type="match status" value="1"/>
</dbReference>
<gene>
    <name evidence="4" type="ORF">ANN_17661</name>
</gene>
<feature type="region of interest" description="Disordered" evidence="2">
    <location>
        <begin position="68"/>
        <end position="100"/>
    </location>
</feature>
<evidence type="ECO:0000256" key="2">
    <source>
        <dbReference type="SAM" id="MobiDB-lite"/>
    </source>
</evidence>